<name>A0A2P2QEL1_RHIMU</name>
<proteinExistence type="predicted"/>
<protein>
    <submittedName>
        <fullName evidence="1">Uncharacterized protein</fullName>
    </submittedName>
</protein>
<sequence>MPLQALNLQCNMKLNFQKECQHSVTFIQS</sequence>
<dbReference type="AlphaFoldDB" id="A0A2P2QEL1"/>
<evidence type="ECO:0000313" key="1">
    <source>
        <dbReference type="EMBL" id="MBX65480.1"/>
    </source>
</evidence>
<accession>A0A2P2QEL1</accession>
<organism evidence="1">
    <name type="scientific">Rhizophora mucronata</name>
    <name type="common">Asiatic mangrove</name>
    <dbReference type="NCBI Taxonomy" id="61149"/>
    <lineage>
        <taxon>Eukaryota</taxon>
        <taxon>Viridiplantae</taxon>
        <taxon>Streptophyta</taxon>
        <taxon>Embryophyta</taxon>
        <taxon>Tracheophyta</taxon>
        <taxon>Spermatophyta</taxon>
        <taxon>Magnoliopsida</taxon>
        <taxon>eudicotyledons</taxon>
        <taxon>Gunneridae</taxon>
        <taxon>Pentapetalae</taxon>
        <taxon>rosids</taxon>
        <taxon>fabids</taxon>
        <taxon>Malpighiales</taxon>
        <taxon>Rhizophoraceae</taxon>
        <taxon>Rhizophora</taxon>
    </lineage>
</organism>
<dbReference type="EMBL" id="GGEC01084996">
    <property type="protein sequence ID" value="MBX65480.1"/>
    <property type="molecule type" value="Transcribed_RNA"/>
</dbReference>
<reference evidence="1" key="1">
    <citation type="submission" date="2018-02" db="EMBL/GenBank/DDBJ databases">
        <title>Rhizophora mucronata_Transcriptome.</title>
        <authorList>
            <person name="Meera S.P."/>
            <person name="Sreeshan A."/>
            <person name="Augustine A."/>
        </authorList>
    </citation>
    <scope>NUCLEOTIDE SEQUENCE</scope>
    <source>
        <tissue evidence="1">Leaf</tissue>
    </source>
</reference>